<dbReference type="OrthoDB" id="4719947at2759"/>
<proteinExistence type="predicted"/>
<dbReference type="VEuPathDB" id="FungiDB:ACJ73_08876"/>
<dbReference type="Proteomes" id="UP000242791">
    <property type="component" value="Unassembled WGS sequence"/>
</dbReference>
<dbReference type="AlphaFoldDB" id="A0A1J9QKY7"/>
<organism evidence="1 2">
    <name type="scientific">Blastomyces percursus</name>
    <dbReference type="NCBI Taxonomy" id="1658174"/>
    <lineage>
        <taxon>Eukaryota</taxon>
        <taxon>Fungi</taxon>
        <taxon>Dikarya</taxon>
        <taxon>Ascomycota</taxon>
        <taxon>Pezizomycotina</taxon>
        <taxon>Eurotiomycetes</taxon>
        <taxon>Eurotiomycetidae</taxon>
        <taxon>Onygenales</taxon>
        <taxon>Ajellomycetaceae</taxon>
        <taxon>Blastomyces</taxon>
    </lineage>
</organism>
<dbReference type="EMBL" id="LGTZ01002254">
    <property type="protein sequence ID" value="OJD16540.1"/>
    <property type="molecule type" value="Genomic_DNA"/>
</dbReference>
<reference evidence="1 2" key="1">
    <citation type="submission" date="2015-08" db="EMBL/GenBank/DDBJ databases">
        <title>Emmonsia species relationships and genome sequence.</title>
        <authorList>
            <person name="Cuomo C.A."/>
            <person name="Schwartz I.S."/>
            <person name="Kenyon C."/>
            <person name="De Hoog G.S."/>
            <person name="Govender N.P."/>
            <person name="Botha A."/>
            <person name="Moreno L."/>
            <person name="De Vries M."/>
            <person name="Munoz J.F."/>
            <person name="Stielow J.B."/>
        </authorList>
    </citation>
    <scope>NUCLEOTIDE SEQUENCE [LARGE SCALE GENOMIC DNA]</scope>
    <source>
        <strain evidence="1 2">EI222</strain>
    </source>
</reference>
<sequence>MADVALSQGLAAGTTATNTQQHQQPSKTPNDYGTPNLLFLFYIPQVPESEKDNINSQKADIQSWFAYELGKTELQVLDQLEDGNLPTDDSAASRVKRTTYRAKVVKVYRENGQTWAPRSQTGNATKKMTVKKQDLNGAIREELLTHYITRGAVPAEFSFILQTVNLLIASNPSWEHKYLISHVDFKYNPSTKEIKPDITVSSFEVKVPDQNDDHADENIVIEYSDYKLGFVRDTWNDAKGAAMDFITAGEGIRKQMSLEFYVGGSNSST</sequence>
<evidence type="ECO:0000313" key="1">
    <source>
        <dbReference type="EMBL" id="OJD16540.1"/>
    </source>
</evidence>
<gene>
    <name evidence="1" type="ORF">ACJ73_08876</name>
</gene>
<keyword evidence="2" id="KW-1185">Reference proteome</keyword>
<name>A0A1J9QKY7_9EURO</name>
<evidence type="ECO:0000313" key="2">
    <source>
        <dbReference type="Proteomes" id="UP000242791"/>
    </source>
</evidence>
<protein>
    <submittedName>
        <fullName evidence="1">Uncharacterized protein</fullName>
    </submittedName>
</protein>
<comment type="caution">
    <text evidence="1">The sequence shown here is derived from an EMBL/GenBank/DDBJ whole genome shotgun (WGS) entry which is preliminary data.</text>
</comment>
<accession>A0A1J9QKY7</accession>